<evidence type="ECO:0000256" key="1">
    <source>
        <dbReference type="ARBA" id="ARBA00023015"/>
    </source>
</evidence>
<dbReference type="PROSITE" id="PS50949">
    <property type="entry name" value="HTH_GNTR"/>
    <property type="match status" value="1"/>
</dbReference>
<keyword evidence="1" id="KW-0805">Transcription regulation</keyword>
<dbReference type="Gene3D" id="1.20.120.530">
    <property type="entry name" value="GntR ligand-binding domain-like"/>
    <property type="match status" value="1"/>
</dbReference>
<dbReference type="Pfam" id="PF00392">
    <property type="entry name" value="GntR"/>
    <property type="match status" value="1"/>
</dbReference>
<dbReference type="SMART" id="SM00895">
    <property type="entry name" value="FCD"/>
    <property type="match status" value="1"/>
</dbReference>
<dbReference type="InterPro" id="IPR000524">
    <property type="entry name" value="Tscrpt_reg_HTH_GntR"/>
</dbReference>
<protein>
    <submittedName>
        <fullName evidence="5">DNA-binding FadR family transcriptional regulator</fullName>
    </submittedName>
</protein>
<gene>
    <name evidence="5" type="ORF">BJY26_000991</name>
</gene>
<evidence type="ECO:0000313" key="6">
    <source>
        <dbReference type="Proteomes" id="UP000539111"/>
    </source>
</evidence>
<comment type="caution">
    <text evidence="5">The sequence shown here is derived from an EMBL/GenBank/DDBJ whole genome shotgun (WGS) entry which is preliminary data.</text>
</comment>
<dbReference type="InterPro" id="IPR011711">
    <property type="entry name" value="GntR_C"/>
</dbReference>
<accession>A0A7Z0D1S1</accession>
<dbReference type="EMBL" id="JACBZP010000001">
    <property type="protein sequence ID" value="NYI66685.1"/>
    <property type="molecule type" value="Genomic_DNA"/>
</dbReference>
<dbReference type="PANTHER" id="PTHR43537:SF5">
    <property type="entry name" value="UXU OPERON TRANSCRIPTIONAL REGULATOR"/>
    <property type="match status" value="1"/>
</dbReference>
<dbReference type="PANTHER" id="PTHR43537">
    <property type="entry name" value="TRANSCRIPTIONAL REGULATOR, GNTR FAMILY"/>
    <property type="match status" value="1"/>
</dbReference>
<dbReference type="InterPro" id="IPR036388">
    <property type="entry name" value="WH-like_DNA-bd_sf"/>
</dbReference>
<evidence type="ECO:0000259" key="4">
    <source>
        <dbReference type="PROSITE" id="PS50949"/>
    </source>
</evidence>
<dbReference type="InterPro" id="IPR036390">
    <property type="entry name" value="WH_DNA-bd_sf"/>
</dbReference>
<evidence type="ECO:0000256" key="3">
    <source>
        <dbReference type="ARBA" id="ARBA00023163"/>
    </source>
</evidence>
<reference evidence="5 6" key="1">
    <citation type="submission" date="2020-07" db="EMBL/GenBank/DDBJ databases">
        <title>Sequencing the genomes of 1000 actinobacteria strains.</title>
        <authorList>
            <person name="Klenk H.-P."/>
        </authorList>
    </citation>
    <scope>NUCLEOTIDE SEQUENCE [LARGE SCALE GENOMIC DNA]</scope>
    <source>
        <strain evidence="5 6">DSM 26341</strain>
    </source>
</reference>
<organism evidence="5 6">
    <name type="scientific">Spelaeicoccus albus</name>
    <dbReference type="NCBI Taxonomy" id="1280376"/>
    <lineage>
        <taxon>Bacteria</taxon>
        <taxon>Bacillati</taxon>
        <taxon>Actinomycetota</taxon>
        <taxon>Actinomycetes</taxon>
        <taxon>Micrococcales</taxon>
        <taxon>Brevibacteriaceae</taxon>
        <taxon>Spelaeicoccus</taxon>
    </lineage>
</organism>
<dbReference type="SUPFAM" id="SSF48008">
    <property type="entry name" value="GntR ligand-binding domain-like"/>
    <property type="match status" value="1"/>
</dbReference>
<dbReference type="CDD" id="cd07377">
    <property type="entry name" value="WHTH_GntR"/>
    <property type="match status" value="1"/>
</dbReference>
<dbReference type="PRINTS" id="PR00035">
    <property type="entry name" value="HTHGNTR"/>
</dbReference>
<dbReference type="Proteomes" id="UP000539111">
    <property type="component" value="Unassembled WGS sequence"/>
</dbReference>
<keyword evidence="6" id="KW-1185">Reference proteome</keyword>
<evidence type="ECO:0000313" key="5">
    <source>
        <dbReference type="EMBL" id="NYI66685.1"/>
    </source>
</evidence>
<dbReference type="Gene3D" id="1.10.10.10">
    <property type="entry name" value="Winged helix-like DNA-binding domain superfamily/Winged helix DNA-binding domain"/>
    <property type="match status" value="1"/>
</dbReference>
<dbReference type="SMART" id="SM00345">
    <property type="entry name" value="HTH_GNTR"/>
    <property type="match status" value="1"/>
</dbReference>
<keyword evidence="2 5" id="KW-0238">DNA-binding</keyword>
<evidence type="ECO:0000256" key="2">
    <source>
        <dbReference type="ARBA" id="ARBA00023125"/>
    </source>
</evidence>
<dbReference type="GO" id="GO:0003677">
    <property type="term" value="F:DNA binding"/>
    <property type="evidence" value="ECO:0007669"/>
    <property type="project" value="UniProtKB-KW"/>
</dbReference>
<dbReference type="Pfam" id="PF07729">
    <property type="entry name" value="FCD"/>
    <property type="match status" value="1"/>
</dbReference>
<keyword evidence="3" id="KW-0804">Transcription</keyword>
<dbReference type="GO" id="GO:0003700">
    <property type="term" value="F:DNA-binding transcription factor activity"/>
    <property type="evidence" value="ECO:0007669"/>
    <property type="project" value="InterPro"/>
</dbReference>
<feature type="domain" description="HTH gntR-type" evidence="4">
    <location>
        <begin position="14"/>
        <end position="82"/>
    </location>
</feature>
<proteinExistence type="predicted"/>
<sequence>MAERDESISRDGNHSLAQEVVARLTTSIQDGVILPGQKLPAESALIEKYGVSRTVIREALSRLHAAGLIETYRGKGSFVLTKPSNRSFSLDSSLFNDISDVVELVDFRLGIEVEAAGLAAMRHTDVQLLRLERAAAALRANPDNPSKAVEADFDFHHSAALATGNRFYADLLVSLGPAMIVLPRHRLDTHRDGPIEGSRFGRICDEHDAIHSAIAARNELAARAAMRLHLVNSRERLRLRV</sequence>
<name>A0A7Z0D1S1_9MICO</name>
<dbReference type="InterPro" id="IPR008920">
    <property type="entry name" value="TF_FadR/GntR_C"/>
</dbReference>
<dbReference type="RefSeq" id="WP_179426195.1">
    <property type="nucleotide sequence ID" value="NZ_JACBZP010000001.1"/>
</dbReference>
<dbReference type="AlphaFoldDB" id="A0A7Z0D1S1"/>
<dbReference type="SUPFAM" id="SSF46785">
    <property type="entry name" value="Winged helix' DNA-binding domain"/>
    <property type="match status" value="1"/>
</dbReference>